<evidence type="ECO:0000313" key="2">
    <source>
        <dbReference type="EMBL" id="AGS47878.1"/>
    </source>
</evidence>
<dbReference type="EMBL" id="DQ837165">
    <property type="protein sequence ID" value="ABI35697.1"/>
    <property type="molecule type" value="Genomic_DNA"/>
</dbReference>
<evidence type="ECO:0000313" key="1">
    <source>
        <dbReference type="EMBL" id="ABI35697.1"/>
    </source>
</evidence>
<dbReference type="EMBL" id="KC960018">
    <property type="protein sequence ID" value="AGS47878.1"/>
    <property type="molecule type" value="Genomic_DNA"/>
</dbReference>
<reference evidence="2" key="4">
    <citation type="submission" date="2013-04" db="EMBL/GenBank/DDBJ databases">
        <authorList>
            <person name="Chen J."/>
            <person name="Hu Y."/>
            <person name="Yin Y."/>
            <person name="Wang B."/>
            <person name="Zhu Y."/>
        </authorList>
    </citation>
    <scope>NUCLEOTIDE SEQUENCE</scope>
    <source>
        <strain evidence="2">Unioasis 1</strain>
    </source>
</reference>
<dbReference type="GO" id="GO:0008270">
    <property type="term" value="F:zinc ion binding"/>
    <property type="evidence" value="ECO:0007669"/>
    <property type="project" value="InterPro"/>
</dbReference>
<dbReference type="InterPro" id="IPR010336">
    <property type="entry name" value="Baculo_ME53"/>
</dbReference>
<organism evidence="1 4">
    <name type="scientific">Ectropis obliqua nucleopolyhedrovirus</name>
    <dbReference type="NCBI Taxonomy" id="59376"/>
    <lineage>
        <taxon>Viruses</taxon>
        <taxon>Viruses incertae sedis</taxon>
        <taxon>Naldaviricetes</taxon>
        <taxon>Lefavirales</taxon>
        <taxon>Baculoviridae</taxon>
        <taxon>Alphabaculovirus</taxon>
        <taxon>Alphabaculovirus ecobliquae</taxon>
    </lineage>
</organism>
<dbReference type="Proteomes" id="UP000214344">
    <property type="component" value="Segment"/>
</dbReference>
<dbReference type="OrthoDB" id="2566at10239"/>
<proteinExistence type="predicted"/>
<name>A0EYR6_9ABAC</name>
<accession>A0EYR6</accession>
<dbReference type="RefSeq" id="YP_874206.1">
    <property type="nucleotide sequence ID" value="NC_008586.1"/>
</dbReference>
<sequence>MIKKFGAKTGTNMSLNEDINKGQTKKATVTSVNRNNQAVTRSMSATNNRPVSTGRVSSSMTSLSTATRKIAITRNDKLQFMDIRNEPSADAIPHDVRPYFLNIEVFQLMCDVINFAKQYVRGEYRLNNLVLMNCLDIKSVTDCVYVSKCDMCKINFKSITLPELHCVIQTAQDVKSHNKYRLVCGKCIATFVKDKVCTADGTSIESLDKTIVYTDRLLLQLYPKLTLDTLFLLCKHNFVTKYLFHIDLSFRVKKYSIIDDNFDVYKTFCKIIETKQANEQIVKITLRTYAQKLFKESAIGCQFVDSNNQFVVRFTKAESEMMNYINSNSFKPITYFYQVKKIVFNNDKHNYVSFFAKPFLQYNRRLMCNKCKTKFYKSNPILFCSKCGFINRMHFNKNIDNLDCDTINFYQECVKAVKTRLFCIVYYDMKLYETCSANTVTANIVDDKNK</sequence>
<dbReference type="KEGG" id="vg:5176436"/>
<reference evidence="1" key="2">
    <citation type="submission" date="2006-07" db="EMBL/GenBank/DDBJ databases">
        <authorList>
            <person name="Zhang C.-X."/>
            <person name="Yang Z.-N."/>
            <person name="Ma X.-C."/>
            <person name="Xiao Q."/>
        </authorList>
    </citation>
    <scope>NUCLEOTIDE SEQUENCE</scope>
    <source>
        <strain evidence="1">A1</strain>
    </source>
</reference>
<protein>
    <submittedName>
        <fullName evidence="2">Early 53 kDa protein</fullName>
    </submittedName>
    <submittedName>
        <fullName evidence="1">Major early-transcribed protein 53</fullName>
    </submittedName>
</protein>
<keyword evidence="4" id="KW-1185">Reference proteome</keyword>
<reference evidence="3" key="5">
    <citation type="submission" date="2021-06" db="EMBL/GenBank/DDBJ databases">
        <authorList>
            <person name="Xiao Q."/>
            <person name="Zhang X.X."/>
            <person name="Tang M.J."/>
        </authorList>
    </citation>
    <scope>NUCLEOTIDE SEQUENCE</scope>
    <source>
        <strain evidence="3">QF4</strain>
    </source>
</reference>
<gene>
    <name evidence="3" type="ORF">QF4000013</name>
    <name evidence="2" type="ORF">wdlz-06GM24</name>
</gene>
<evidence type="ECO:0000313" key="3">
    <source>
        <dbReference type="EMBL" id="QWV59599.1"/>
    </source>
</evidence>
<reference evidence="1 4" key="1">
    <citation type="journal article" date="2006" name="J. Microbiol.">
        <title>Morphological, phylogenetic and biological characteristics of Ectropis obliqua single-nucleocapsid nucleopolyhedrovirus.</title>
        <authorList>
            <person name="Ma X.C."/>
            <person name="Xu H.J."/>
            <person name="Tang M.J."/>
            <person name="Xiao Q."/>
            <person name="Hong J."/>
            <person name="Zhang C.X."/>
        </authorList>
    </citation>
    <scope>NUCLEOTIDE SEQUENCE [LARGE SCALE GENOMIC DNA]</scope>
    <source>
        <strain evidence="1 4">A1</strain>
    </source>
</reference>
<dbReference type="GO" id="GO:0003677">
    <property type="term" value="F:DNA binding"/>
    <property type="evidence" value="ECO:0007669"/>
    <property type="project" value="InterPro"/>
</dbReference>
<evidence type="ECO:0000313" key="4">
    <source>
        <dbReference type="Proteomes" id="UP000214344"/>
    </source>
</evidence>
<reference evidence="1 4" key="3">
    <citation type="journal article" date="2007" name="Virology">
        <title>Genome sequence and organization of a nucleopolyhedrovirus that infects the tea looper caterpillar, Ectropis obliqua.</title>
        <authorList>
            <person name="Ma X.C."/>
            <person name="Shang J.Y."/>
            <person name="Yang Z.N."/>
            <person name="Bao Y.Y."/>
            <person name="Xiao Q."/>
            <person name="Zhang C.X."/>
        </authorList>
    </citation>
    <scope>NUCLEOTIDE SEQUENCE [LARGE SCALE GENOMIC DNA]</scope>
    <source>
        <strain evidence="1 4">A1</strain>
    </source>
</reference>
<dbReference type="Pfam" id="PF06061">
    <property type="entry name" value="Baculo_ME53"/>
    <property type="match status" value="1"/>
</dbReference>
<dbReference type="EMBL" id="MZ394738">
    <property type="protein sequence ID" value="QWV59599.1"/>
    <property type="molecule type" value="Genomic_DNA"/>
</dbReference>